<comment type="subcellular location">
    <subcellularLocation>
        <location evidence="1">Endoplasmic reticulum membrane</location>
        <topology evidence="1">Multi-pass membrane protein</topology>
    </subcellularLocation>
</comment>
<reference evidence="13 14" key="1">
    <citation type="submission" date="2021-02" db="EMBL/GenBank/DDBJ databases">
        <title>Variation within the Batrachochytrium salamandrivorans European outbreak.</title>
        <authorList>
            <person name="Kelly M."/>
            <person name="Pasmans F."/>
            <person name="Shea T.P."/>
            <person name="Munoz J.F."/>
            <person name="Carranza S."/>
            <person name="Cuomo C.A."/>
            <person name="Martel A."/>
        </authorList>
    </citation>
    <scope>NUCLEOTIDE SEQUENCE [LARGE SCALE GENOMIC DNA]</scope>
    <source>
        <strain evidence="13 14">AMFP18/2</strain>
    </source>
</reference>
<feature type="transmembrane region" description="Helical" evidence="10">
    <location>
        <begin position="681"/>
        <end position="705"/>
    </location>
</feature>
<evidence type="ECO:0000256" key="3">
    <source>
        <dbReference type="ARBA" id="ARBA00022448"/>
    </source>
</evidence>
<name>A0ABQ8EZ88_9FUNG</name>
<dbReference type="PANTHER" id="PTHR15495">
    <property type="entry name" value="NEGATIVE REGULATOR OF VESICLE FORMATION-RELATED"/>
    <property type="match status" value="1"/>
</dbReference>
<keyword evidence="9 10" id="KW-0472">Membrane</keyword>
<evidence type="ECO:0000256" key="5">
    <source>
        <dbReference type="ARBA" id="ARBA00022801"/>
    </source>
</evidence>
<dbReference type="Proteomes" id="UP001648503">
    <property type="component" value="Unassembled WGS sequence"/>
</dbReference>
<comment type="caution">
    <text evidence="13">The sequence shown here is derived from an EMBL/GenBank/DDBJ whole genome shotgun (WGS) entry which is preliminary data.</text>
</comment>
<evidence type="ECO:0000259" key="12">
    <source>
        <dbReference type="Pfam" id="PF07819"/>
    </source>
</evidence>
<comment type="similarity">
    <text evidence="2 10">Belongs to the GPI inositol-deacylase family.</text>
</comment>
<evidence type="ECO:0000313" key="13">
    <source>
        <dbReference type="EMBL" id="KAH6589260.1"/>
    </source>
</evidence>
<comment type="function">
    <text evidence="10">Involved in inositol deacylation of GPI-anchored proteins which plays important roles in the quality control and ER-associated degradation of GPI-anchored proteins.</text>
</comment>
<dbReference type="Gene3D" id="3.40.50.1820">
    <property type="entry name" value="alpha/beta hydrolase"/>
    <property type="match status" value="1"/>
</dbReference>
<keyword evidence="6 10" id="KW-0256">Endoplasmic reticulum</keyword>
<evidence type="ECO:0000256" key="10">
    <source>
        <dbReference type="RuleBase" id="RU365011"/>
    </source>
</evidence>
<dbReference type="Pfam" id="PF07819">
    <property type="entry name" value="PGAP1"/>
    <property type="match status" value="1"/>
</dbReference>
<feature type="region of interest" description="Disordered" evidence="11">
    <location>
        <begin position="2458"/>
        <end position="2526"/>
    </location>
</feature>
<evidence type="ECO:0000256" key="11">
    <source>
        <dbReference type="SAM" id="MobiDB-lite"/>
    </source>
</evidence>
<dbReference type="SUPFAM" id="SSF53474">
    <property type="entry name" value="alpha/beta-Hydrolases"/>
    <property type="match status" value="1"/>
</dbReference>
<keyword evidence="7 10" id="KW-0653">Protein transport</keyword>
<evidence type="ECO:0000313" key="14">
    <source>
        <dbReference type="Proteomes" id="UP001648503"/>
    </source>
</evidence>
<feature type="transmembrane region" description="Helical" evidence="10">
    <location>
        <begin position="763"/>
        <end position="790"/>
    </location>
</feature>
<evidence type="ECO:0000256" key="2">
    <source>
        <dbReference type="ARBA" id="ARBA00006931"/>
    </source>
</evidence>
<proteinExistence type="inferred from homology"/>
<feature type="transmembrane region" description="Helical" evidence="10">
    <location>
        <begin position="717"/>
        <end position="743"/>
    </location>
</feature>
<feature type="region of interest" description="Disordered" evidence="11">
    <location>
        <begin position="2316"/>
        <end position="2340"/>
    </location>
</feature>
<dbReference type="InterPro" id="IPR039529">
    <property type="entry name" value="PGAP1/BST1"/>
</dbReference>
<feature type="region of interest" description="Disordered" evidence="11">
    <location>
        <begin position="1428"/>
        <end position="1458"/>
    </location>
</feature>
<feature type="region of interest" description="Disordered" evidence="11">
    <location>
        <begin position="2117"/>
        <end position="2143"/>
    </location>
</feature>
<dbReference type="PANTHER" id="PTHR15495:SF7">
    <property type="entry name" value="GPI INOSITOL-DEACYLASE"/>
    <property type="match status" value="1"/>
</dbReference>
<evidence type="ECO:0000256" key="9">
    <source>
        <dbReference type="ARBA" id="ARBA00023136"/>
    </source>
</evidence>
<accession>A0ABQ8EZ88</accession>
<dbReference type="EMBL" id="JAFCIX010000469">
    <property type="protein sequence ID" value="KAH6589260.1"/>
    <property type="molecule type" value="Genomic_DNA"/>
</dbReference>
<feature type="transmembrane region" description="Helical" evidence="10">
    <location>
        <begin position="811"/>
        <end position="832"/>
    </location>
</feature>
<organism evidence="13 14">
    <name type="scientific">Batrachochytrium salamandrivorans</name>
    <dbReference type="NCBI Taxonomy" id="1357716"/>
    <lineage>
        <taxon>Eukaryota</taxon>
        <taxon>Fungi</taxon>
        <taxon>Fungi incertae sedis</taxon>
        <taxon>Chytridiomycota</taxon>
        <taxon>Chytridiomycota incertae sedis</taxon>
        <taxon>Chytridiomycetes</taxon>
        <taxon>Rhizophydiales</taxon>
        <taxon>Rhizophydiales incertae sedis</taxon>
        <taxon>Batrachochytrium</taxon>
    </lineage>
</organism>
<feature type="transmembrane region" description="Helical" evidence="10">
    <location>
        <begin position="900"/>
        <end position="918"/>
    </location>
</feature>
<gene>
    <name evidence="13" type="ORF">BASA50_010135</name>
</gene>
<keyword evidence="5 10" id="KW-0378">Hydrolase</keyword>
<evidence type="ECO:0000256" key="1">
    <source>
        <dbReference type="ARBA" id="ARBA00004477"/>
    </source>
</evidence>
<dbReference type="EC" id="3.1.-.-" evidence="10"/>
<sequence>MILAAFSFLKYRIDPKACDGNYIRPAYIRQNSFHFSLSQRNPDYALYLHREYGESVNADDLNEDTMLNGIPVLFIPGHAGDYTQAKTLGAAAMRVLMWKRAEGTAGHPLDLFTMDTNRELAAFTDAALLLQAHYASEAIKYILDRYKHMENGPTSVHVIGHSMGGVVSRLIPLLPELLGDGPGGLTTYAPIGSIKSIITIASPHNHPPAPLSYRMNALYKRVGRMWLHGVESLRLEEITVVSIATGRKDLVLNSALTHLDGVMHPDRALSVYATAVPGVWATMDHEGAVWCNQLIEKVIEAIYDVHDPVQPRQLLPVKTRFKAMQRIFLGRLRFLDDESAIVQRPDLINSRMSVVNTSYLSIPDISHIGVHNPIYKIDTRSNLQPNRYLRILTSSCIVEPPNTMQDTSNTNRQIGIFAQVGYLPSGSNQRYYDLRKWAARLVPASATTPFQIMFRHTFNGRESGRPCWTLIEVDMHHFFNTTDRMNNVLIEMKEQTTGFIEASLDDLPRAHVVPVSTLGLIFGMHTVLETSGVVSHFEFPRIRDSHLKYHVQLVPICVGAQTFHPFVEYGVPQLQDAKFVTNIVDFILSWYSDPSGDRRQIGVQMTLYSPLSCTRADLRVKIHWLASLGALVGDYISFLPAMLVASGVLYSTAFYDSSSDTDGALTFKKIIDRKFDSFLKILFIVDLAYPYIVIAGGLPVGLFLGPRDIANPFGLHFWFSVSTGIIYTAHLLLVGAVWCLGYLLGCASKLFGHPMLSKAELPFTIIVGVVSVLVLPWHSVQIGVFLYLLLQASYHSYLGSSQDDMNSSHMVLLLSALLIPFSVPPLLAMGVFRSPGHCIRPDGWLDWISCSSLSDLVGVLLQLVFASGYMLQLRPIWETRRATTEAYGGRALHRTSRRNAAAEIAAYILAGICIVYGMRWPCRGISRTTGSGSRTTASISEDHSTISDRIYHHPVMDLHTKENLIRPWLMPFLCSQLRSIQGATLDTCYSRQQSLVGCSLLEAASSTYVDAIGSNRAQSGHGNGISCPADRGMILREMDALHVLEQLHQHMEWTVGRSMGQIAKVTSCPTADNPNADHRLIFSDSAISIHATLSSNAIQKESEERGINFLSEARGAIVALCRYKLQFQICKSEVRPFILVDDWTTMGSEGSPEMFSTIFPKEHSDIRALLDTIYQKIIYVHNTASPQYEQGLSVNPVVTKSVEIDADLVFQKSITPQIGNKIKDVVDIAHCQEKMPIRADGDAQDVEESIAPDDQEASDLECELLLQELGAISSFSPSTNTIYELSDASQLSSYSLSRRRASEANPLDILPPSQPFIPCLFELTDADLAIPLDQGALLDAIEPINSPVPICQQVLLFSLGDARKVAGSSYQSAASTSIYDMSDSDNDEGSGESCCSLSEKRSTIIQNPPSSASTDASLNTVHPEETTMPLHQESRDPSGPIHSPLYDNRPRSPSQPSLRTAAFIPPELLSQFDSQADVFYRSEIGNNPLFQHRIINLSAPEGKNESQGTCLLQSQEEWAASSTDNDDTWEQSNNSVLAPSRDISNADIATESTVDLSHTSISAPNLFVRTDQETTTAKSPIALKTNDDNGLTEDDDDDAGFTLEDVIIDAEDDISVCDIDNVIPAHLELLSQKPPLNQVPFDKGVESMGSKQHISHILPHGQISDTRSAFSQSPQANSVSSNHDQVDYEGLISQSSPECPAALGCEVTPINCEINELSQQSLERYASGDVFSSTQYDIDLKRYDSSFSICDSQNHIPLHMPTMDEEQLSQIDYMHCSDTSQASNSITHGHVQSNSFHSPVDEHQDSLSDMYLVSTPTPPPTIEIATERTKSEVLDLYTRASGEMSDGNEMDIVLENRTHMPRSPVSKVVLSDMNPKTISIPSDDSVHTPSIPVDSQTNSSNETCLDHSQTFQARVKHTERTCKMAHHFNQHYRSSTTDRLHSQTSSAIAARNGILIDDANIMDSTPIPTLQPCNIPDKCKGDALEMECQFLVASGMGHPQIVSPPPATLISRRTRQSPSIFSKRTQPSSQDLSTDTSMNILQSKAKKVGSSGGHTPNAALVNLTVSNQTPPFQKTQEIPITQTSDCLPNYTASSRRGHFVGRLNDDNEHIMDILALHDDDDDPSFPYTETKESNDELTSSVHSSDRLQLTLDNAILATATDAYSSDAETDQFDKRDMYDFPELDEANSLKTRHIGTMKVMSPTRPTHPTKKWQPKNDLHKMSEMVSDATVEPFIISSDSVQNEDSSDTSDCQVLSEDPFLHRQPPKALIAPKNKIAVVCLPLHSSQGSTCEKSTDSKDTFESDRVVHERLISPKKLKRASPPATFLPEPPKEKSLSQLQRSDGVIKPRAFKSPKTATMLAWQPSSSMAITRTPKPFDCSKLIPASGMPKFKVSSTSLAEHPVLGSISSLEKLRNGRRMSGGTSIRDQLAKRYATSPPETPPVTRSYPISVPLKLPQKTPATPTVCAVGSEGTPRKSWSIKKDTNRTDTSHSGMMPARSQRVHSSPIESLGKHGDRSSVRTTALKKTPAATRASLRIEEATLYSDATAPGVTGGRQRKGLISDMDRESDMQIMPDFIPTTRGSQRSGPSLDYSPQVKKSKRRLSSTDHSLLVADRSCSLRQTKIRKRGRPSKASQVK</sequence>
<evidence type="ECO:0000256" key="4">
    <source>
        <dbReference type="ARBA" id="ARBA00022692"/>
    </source>
</evidence>
<feature type="transmembrane region" description="Helical" evidence="10">
    <location>
        <begin position="624"/>
        <end position="650"/>
    </location>
</feature>
<feature type="compositionally biased region" description="Basic and acidic residues" evidence="11">
    <location>
        <begin position="2479"/>
        <end position="2488"/>
    </location>
</feature>
<keyword evidence="14" id="KW-1185">Reference proteome</keyword>
<keyword evidence="4 10" id="KW-0812">Transmembrane</keyword>
<feature type="region of interest" description="Disordered" evidence="11">
    <location>
        <begin position="1878"/>
        <end position="1902"/>
    </location>
</feature>
<dbReference type="InterPro" id="IPR012908">
    <property type="entry name" value="PGAP1-ab_dom-like"/>
</dbReference>
<feature type="region of interest" description="Disordered" evidence="11">
    <location>
        <begin position="2617"/>
        <end position="2636"/>
    </location>
</feature>
<dbReference type="InterPro" id="IPR029058">
    <property type="entry name" value="AB_hydrolase_fold"/>
</dbReference>
<feature type="compositionally biased region" description="Polar residues" evidence="11">
    <location>
        <begin position="2016"/>
        <end position="2034"/>
    </location>
</feature>
<evidence type="ECO:0000256" key="8">
    <source>
        <dbReference type="ARBA" id="ARBA00022989"/>
    </source>
</evidence>
<evidence type="ECO:0000256" key="7">
    <source>
        <dbReference type="ARBA" id="ARBA00022927"/>
    </source>
</evidence>
<feature type="domain" description="GPI inositol-deacylase PGAP1-like alpha/beta" evidence="12">
    <location>
        <begin position="67"/>
        <end position="304"/>
    </location>
</feature>
<protein>
    <recommendedName>
        <fullName evidence="10">GPI inositol-deacylase</fullName>
        <ecNumber evidence="10">3.1.-.-</ecNumber>
    </recommendedName>
</protein>
<keyword evidence="8 10" id="KW-1133">Transmembrane helix</keyword>
<feature type="region of interest" description="Disordered" evidence="11">
    <location>
        <begin position="2575"/>
        <end position="2608"/>
    </location>
</feature>
<feature type="region of interest" description="Disordered" evidence="11">
    <location>
        <begin position="2011"/>
        <end position="2034"/>
    </location>
</feature>
<keyword evidence="3 10" id="KW-0813">Transport</keyword>
<feature type="compositionally biased region" description="Polar residues" evidence="11">
    <location>
        <begin position="1893"/>
        <end position="1902"/>
    </location>
</feature>
<evidence type="ECO:0000256" key="6">
    <source>
        <dbReference type="ARBA" id="ARBA00022824"/>
    </source>
</evidence>